<dbReference type="PANTHER" id="PTHR14614">
    <property type="entry name" value="HEPATOCELLULAR CARCINOMA-ASSOCIATED ANTIGEN"/>
    <property type="match status" value="1"/>
</dbReference>
<accession>A0ABP0NTJ1</accession>
<keyword evidence="4" id="KW-1185">Reference proteome</keyword>
<keyword evidence="2" id="KW-0812">Transmembrane</keyword>
<dbReference type="Gene3D" id="3.40.50.150">
    <property type="entry name" value="Vaccinia Virus protein VP39"/>
    <property type="match status" value="1"/>
</dbReference>
<dbReference type="InterPro" id="IPR019410">
    <property type="entry name" value="Methyltransf_16"/>
</dbReference>
<feature type="transmembrane region" description="Helical" evidence="2">
    <location>
        <begin position="20"/>
        <end position="37"/>
    </location>
</feature>
<dbReference type="InterPro" id="IPR011990">
    <property type="entry name" value="TPR-like_helical_dom_sf"/>
</dbReference>
<gene>
    <name evidence="3" type="ORF">CCMP2556_LOCUS32969</name>
</gene>
<proteinExistence type="predicted"/>
<dbReference type="SUPFAM" id="SSF53335">
    <property type="entry name" value="S-adenosyl-L-methionine-dependent methyltransferases"/>
    <property type="match status" value="1"/>
</dbReference>
<dbReference type="SUPFAM" id="SSF48452">
    <property type="entry name" value="TPR-like"/>
    <property type="match status" value="1"/>
</dbReference>
<evidence type="ECO:0000256" key="2">
    <source>
        <dbReference type="SAM" id="Phobius"/>
    </source>
</evidence>
<dbReference type="Proteomes" id="UP001642484">
    <property type="component" value="Unassembled WGS sequence"/>
</dbReference>
<dbReference type="Pfam" id="PF10294">
    <property type="entry name" value="Methyltransf_16"/>
    <property type="match status" value="1"/>
</dbReference>
<dbReference type="SMART" id="SM00028">
    <property type="entry name" value="TPR"/>
    <property type="match status" value="2"/>
</dbReference>
<reference evidence="3 4" key="1">
    <citation type="submission" date="2024-02" db="EMBL/GenBank/DDBJ databases">
        <authorList>
            <person name="Chen Y."/>
            <person name="Shah S."/>
            <person name="Dougan E. K."/>
            <person name="Thang M."/>
            <person name="Chan C."/>
        </authorList>
    </citation>
    <scope>NUCLEOTIDE SEQUENCE [LARGE SCALE GENOMIC DNA]</scope>
</reference>
<name>A0ABP0NTJ1_9DINO</name>
<dbReference type="InterPro" id="IPR019734">
    <property type="entry name" value="TPR_rpt"/>
</dbReference>
<dbReference type="InterPro" id="IPR029063">
    <property type="entry name" value="SAM-dependent_MTases_sf"/>
</dbReference>
<protein>
    <submittedName>
        <fullName evidence="3">Uncharacterized protein</fullName>
    </submittedName>
</protein>
<comment type="caution">
    <text evidence="3">The sequence shown here is derived from an EMBL/GenBank/DDBJ whole genome shotgun (WGS) entry which is preliminary data.</text>
</comment>
<dbReference type="PROSITE" id="PS50005">
    <property type="entry name" value="TPR"/>
    <property type="match status" value="1"/>
</dbReference>
<keyword evidence="1" id="KW-0802">TPR repeat</keyword>
<evidence type="ECO:0000313" key="3">
    <source>
        <dbReference type="EMBL" id="CAK9067095.1"/>
    </source>
</evidence>
<dbReference type="EMBL" id="CAXAMN010022173">
    <property type="protein sequence ID" value="CAK9067095.1"/>
    <property type="molecule type" value="Genomic_DNA"/>
</dbReference>
<keyword evidence="2" id="KW-1133">Transmembrane helix</keyword>
<organism evidence="3 4">
    <name type="scientific">Durusdinium trenchii</name>
    <dbReference type="NCBI Taxonomy" id="1381693"/>
    <lineage>
        <taxon>Eukaryota</taxon>
        <taxon>Sar</taxon>
        <taxon>Alveolata</taxon>
        <taxon>Dinophyceae</taxon>
        <taxon>Suessiales</taxon>
        <taxon>Symbiodiniaceae</taxon>
        <taxon>Durusdinium</taxon>
    </lineage>
</organism>
<evidence type="ECO:0000256" key="1">
    <source>
        <dbReference type="PROSITE-ProRule" id="PRU00339"/>
    </source>
</evidence>
<dbReference type="CDD" id="cd02440">
    <property type="entry name" value="AdoMet_MTases"/>
    <property type="match status" value="1"/>
</dbReference>
<sequence>MLVFFLGDSDVNVWVSPERVIQELAVHVFLIIFTCHVRTFRFDVIHVFFSLLTSLPFLACLIFPLLPWLGTHLTLQPANKTPRPIQHAAAESCEMSESVVQRPMWCLRAAELFAKASEQDPRNARPHEARAQCLLELEAFEEALSAAELAAQLDRHWLPAQATLGRAQLNAGHLQDAVASFSEALHLAEQDKEWQSDLKLELREAKALLEKHWAEHHDVLLPVGMTHLRIRQALDCRYCHMAGELGPGGALWAAGAVLALHPAAKEFPADDVSKCGRRILELGSGTGAAGLAFAASGAQVLLTDRDSLLPLLRLNAELNHHLLLSSGGAVQIGVFDWLTPPEEILRQTFDLVIGADLVYSFAAVEPFIIAVTALLQEKDGKRVASRMIYAHFPRFPKLDDEMCQALARQGFLAKVMPGNPHELGKIGRIPQGTLDRVQLLEIRPFQHGEERRPLVLGQVRESCGCDSQLCDRVFTGTEGHNEGHMAGESGYS</sequence>
<feature type="transmembrane region" description="Helical" evidence="2">
    <location>
        <begin position="44"/>
        <end position="69"/>
    </location>
</feature>
<dbReference type="Gene3D" id="1.25.40.10">
    <property type="entry name" value="Tetratricopeptide repeat domain"/>
    <property type="match status" value="1"/>
</dbReference>
<feature type="repeat" description="TPR" evidence="1">
    <location>
        <begin position="158"/>
        <end position="191"/>
    </location>
</feature>
<keyword evidence="2" id="KW-0472">Membrane</keyword>
<evidence type="ECO:0000313" key="4">
    <source>
        <dbReference type="Proteomes" id="UP001642484"/>
    </source>
</evidence>